<keyword evidence="2" id="KW-0813">Transport</keyword>
<evidence type="ECO:0000256" key="4">
    <source>
        <dbReference type="ARBA" id="ARBA00022692"/>
    </source>
</evidence>
<comment type="caution">
    <text evidence="9">The sequence shown here is derived from an EMBL/GenBank/DDBJ whole genome shotgun (WGS) entry which is preliminary data.</text>
</comment>
<feature type="transmembrane region" description="Helical" evidence="7">
    <location>
        <begin position="63"/>
        <end position="86"/>
    </location>
</feature>
<dbReference type="EMBL" id="VFIP01000021">
    <property type="protein sequence ID" value="TWR93478.1"/>
    <property type="molecule type" value="Genomic_DNA"/>
</dbReference>
<keyword evidence="6 7" id="KW-0472">Membrane</keyword>
<evidence type="ECO:0000256" key="7">
    <source>
        <dbReference type="SAM" id="Phobius"/>
    </source>
</evidence>
<feature type="transmembrane region" description="Helical" evidence="7">
    <location>
        <begin position="343"/>
        <end position="368"/>
    </location>
</feature>
<comment type="subcellular location">
    <subcellularLocation>
        <location evidence="1">Cell membrane</location>
        <topology evidence="1">Multi-pass membrane protein</topology>
    </subcellularLocation>
</comment>
<keyword evidence="4 7" id="KW-0812">Transmembrane</keyword>
<dbReference type="Proteomes" id="UP000317901">
    <property type="component" value="Unassembled WGS sequence"/>
</dbReference>
<keyword evidence="5 7" id="KW-1133">Transmembrane helix</keyword>
<evidence type="ECO:0000313" key="9">
    <source>
        <dbReference type="EMBL" id="TWR93478.1"/>
    </source>
</evidence>
<evidence type="ECO:0000256" key="6">
    <source>
        <dbReference type="ARBA" id="ARBA00023136"/>
    </source>
</evidence>
<dbReference type="Pfam" id="PF07690">
    <property type="entry name" value="MFS_1"/>
    <property type="match status" value="1"/>
</dbReference>
<accession>A0A5C5PWR1</accession>
<feature type="transmembrane region" description="Helical" evidence="7">
    <location>
        <begin position="421"/>
        <end position="441"/>
    </location>
</feature>
<gene>
    <name evidence="9" type="ORF">FJD37_12535</name>
</gene>
<feature type="transmembrane region" description="Helical" evidence="7">
    <location>
        <begin position="98"/>
        <end position="117"/>
    </location>
</feature>
<dbReference type="PANTHER" id="PTHR43045">
    <property type="entry name" value="SHIKIMATE TRANSPORTER"/>
    <property type="match status" value="1"/>
</dbReference>
<dbReference type="SUPFAM" id="SSF103473">
    <property type="entry name" value="MFS general substrate transporter"/>
    <property type="match status" value="1"/>
</dbReference>
<feature type="transmembrane region" description="Helical" evidence="7">
    <location>
        <begin position="199"/>
        <end position="219"/>
    </location>
</feature>
<evidence type="ECO:0000259" key="8">
    <source>
        <dbReference type="PROSITE" id="PS50850"/>
    </source>
</evidence>
<evidence type="ECO:0000256" key="5">
    <source>
        <dbReference type="ARBA" id="ARBA00022989"/>
    </source>
</evidence>
<dbReference type="InterPro" id="IPR011701">
    <property type="entry name" value="MFS"/>
</dbReference>
<dbReference type="InterPro" id="IPR036259">
    <property type="entry name" value="MFS_trans_sf"/>
</dbReference>
<dbReference type="InterPro" id="IPR020846">
    <property type="entry name" value="MFS_dom"/>
</dbReference>
<evidence type="ECO:0000256" key="3">
    <source>
        <dbReference type="ARBA" id="ARBA00022475"/>
    </source>
</evidence>
<protein>
    <submittedName>
        <fullName evidence="9">MHS family MFS transporter</fullName>
    </submittedName>
</protein>
<evidence type="ECO:0000313" key="10">
    <source>
        <dbReference type="Proteomes" id="UP000317901"/>
    </source>
</evidence>
<feature type="transmembrane region" description="Helical" evidence="7">
    <location>
        <begin position="41"/>
        <end position="57"/>
    </location>
</feature>
<feature type="transmembrane region" description="Helical" evidence="7">
    <location>
        <begin position="318"/>
        <end position="337"/>
    </location>
</feature>
<organism evidence="9 10">
    <name type="scientific">Pseudomonas saxonica</name>
    <dbReference type="NCBI Taxonomy" id="2600598"/>
    <lineage>
        <taxon>Bacteria</taxon>
        <taxon>Pseudomonadati</taxon>
        <taxon>Pseudomonadota</taxon>
        <taxon>Gammaproteobacteria</taxon>
        <taxon>Pseudomonadales</taxon>
        <taxon>Pseudomonadaceae</taxon>
        <taxon>Pseudomonas</taxon>
    </lineage>
</organism>
<dbReference type="AlphaFoldDB" id="A0A5C5PWR1"/>
<dbReference type="GO" id="GO:0022857">
    <property type="term" value="F:transmembrane transporter activity"/>
    <property type="evidence" value="ECO:0007669"/>
    <property type="project" value="InterPro"/>
</dbReference>
<dbReference type="PROSITE" id="PS50850">
    <property type="entry name" value="MFS"/>
    <property type="match status" value="1"/>
</dbReference>
<evidence type="ECO:0000256" key="1">
    <source>
        <dbReference type="ARBA" id="ARBA00004651"/>
    </source>
</evidence>
<dbReference type="PANTHER" id="PTHR43045:SF4">
    <property type="entry name" value="TRANSPORTER YDFJ-RELATED"/>
    <property type="match status" value="1"/>
</dbReference>
<feature type="transmembrane region" description="Helical" evidence="7">
    <location>
        <begin position="389"/>
        <end position="409"/>
    </location>
</feature>
<sequence>MTHDHSASDIATPPDAQAHKKDLHRAAWACSLGSALEYYDFALYTLASALIFGPLFFPEQTRAMSLIASFGTYFLGFAIRPLGGVLFGMIGDRVGRKFVLTSTVLLMGISSTLIGALPSFHQVGYLAPMLLVILRLLQGLGAGAEQAGAAVMMTEYAPEGRRGFYAALPFLGIQLGTILAALVYFLVVSGNDNVIESGLWRVPFFSSVVIVALGLYMRLSLKESPTFIRLKALKRVCVNPLKSAMEHSKPTLLIGIGLRLGENGGSSIYQALAVSYIVGVVGLQGPVGVLTLICAASLGAMTVPIAGKLSDRFGRVVVYRAFALVQLALAFPVWWVLSLGNVVAGVIAISIALGIGTWGMFGTQAALLPELFGSRHRYMGVSIAREASAVIAGGIAPMIGAGIIALVVASHDGDASAGIGAWLPIACYLTLLTLITLYATFKTPETRNRDLDDPRDAWEIAHADSAMHIPSSSTRGTRTA</sequence>
<feature type="domain" description="Major facilitator superfamily (MFS) profile" evidence="8">
    <location>
        <begin position="26"/>
        <end position="447"/>
    </location>
</feature>
<evidence type="ECO:0000256" key="2">
    <source>
        <dbReference type="ARBA" id="ARBA00022448"/>
    </source>
</evidence>
<name>A0A5C5PWR1_9PSED</name>
<dbReference type="RefSeq" id="WP_146426345.1">
    <property type="nucleotide sequence ID" value="NZ_VFIP01000021.1"/>
</dbReference>
<feature type="transmembrane region" description="Helical" evidence="7">
    <location>
        <begin position="164"/>
        <end position="187"/>
    </location>
</feature>
<keyword evidence="3" id="KW-1003">Cell membrane</keyword>
<proteinExistence type="predicted"/>
<dbReference type="OrthoDB" id="3690818at2"/>
<reference evidence="9 10" key="1">
    <citation type="submission" date="2019-06" db="EMBL/GenBank/DDBJ databases">
        <title>Pseudomonas bimorpha sp. nov. isolated from bovine raw milk and skim milk concentrate.</title>
        <authorList>
            <person name="Hofmann K."/>
            <person name="Huptas C."/>
            <person name="Doll E."/>
            <person name="Scherer S."/>
            <person name="Wenning M."/>
        </authorList>
    </citation>
    <scope>NUCLEOTIDE SEQUENCE [LARGE SCALE GENOMIC DNA]</scope>
    <source>
        <strain evidence="9 10">DSM 108990</strain>
    </source>
</reference>
<dbReference type="GO" id="GO:0005886">
    <property type="term" value="C:plasma membrane"/>
    <property type="evidence" value="ECO:0007669"/>
    <property type="project" value="UniProtKB-SubCell"/>
</dbReference>
<dbReference type="Gene3D" id="1.20.1250.20">
    <property type="entry name" value="MFS general substrate transporter like domains"/>
    <property type="match status" value="2"/>
</dbReference>